<feature type="domain" description="Ig-like" evidence="5">
    <location>
        <begin position="379"/>
        <end position="459"/>
    </location>
</feature>
<dbReference type="SUPFAM" id="SSF49785">
    <property type="entry name" value="Galactose-binding domain-like"/>
    <property type="match status" value="1"/>
</dbReference>
<dbReference type="NCBIfam" id="NF033679">
    <property type="entry name" value="DNRLRE_dom"/>
    <property type="match status" value="2"/>
</dbReference>
<dbReference type="InterPro" id="IPR007110">
    <property type="entry name" value="Ig-like_dom"/>
</dbReference>
<dbReference type="Pfam" id="PF00754">
    <property type="entry name" value="F5_F8_type_C"/>
    <property type="match status" value="1"/>
</dbReference>
<dbReference type="GO" id="GO:0005576">
    <property type="term" value="C:extracellular region"/>
    <property type="evidence" value="ECO:0007669"/>
    <property type="project" value="UniProtKB-SubCell"/>
</dbReference>
<dbReference type="InterPro" id="IPR011041">
    <property type="entry name" value="Quinoprot_gluc/sorb_DH_b-prop"/>
</dbReference>
<keyword evidence="3" id="KW-0732">Signal</keyword>
<gene>
    <name evidence="6" type="ORF">EGT74_25195</name>
</gene>
<sequence>MMKTAVHNKIRQLTLLLLVTLLLPLMQSYAQTLPANFQRVLVTGGLTGPTSFAQLPDGRILICQQNGQLRVFKNGSLLATPAVSLSVSTSGERGLIGIAVDPAFATNKYIYLYYTSSSGPHNRVSRFTMNGDLAQSELAILDMPTLSAIYHNGGGLAFDNTGKLLVSTGDNKVGSNASNLDHYHGKVLRINTDGSVPTGNPFSGGAQRSRVWAYGLRNPFTLNVDPGTGKIYVNDVGEATWEEINDASVGGRNFGWPSKEGMCTSGCTGLTNPVYVYQTNRNDPPATGQGCAINGGAFLHGAISNWPATYHGKYFFLDYCGTWIDYINPASASPTRNGFGTGLSDGLTTMKQGIDGDLYFLRRGNNSLYKIVYNGNSAPVITAQPQNITVPQGQNATFSVTASGTPAPTYQWRKGTTNISGATSATYTITNVQASHAGSYNVVVTNSAGSVTSNNATLTVTAPNTLPVATITSPANGGSFRAGDNISFTGTATDTEDGTLPASAYTWWVDFHHANHTHPGPEINDGVTSGSFPISVEGHTETDIWYRLYLEVTDSQGGKDTTYVEIFPVTSNLTLQTVPSGLQLTLNDIPFTTPSTQESLSGMVRPMKAPSPQTLNGTTYLFDFWAHGGAREQNITVTDNDATYTAHYKVASAPVNFTPIHDAYVRDGTNAGITHGVTDSSVLITKVSPTGQLNNARESYLMFDLTSVTSPVAAVVLRVYGKVDLTTVPSVGVGAYSVANTTWTENTLTWNNKPATGANPLATVTVTNAAYAYYDFDVTAYVQAEKAAGRNRVAFALKSQVAHDPRVFWNSSEATSNPPLLSVITDAGGNLNPTASITSPANGASFTAPANITITATAADADGTVSKVEFFNGASKLGEATTAPYTFAWNNVPAGSYSLTAKATDDDNATGTSAAVNITVTGAPGCEPVTASADDGNVAANVLDDNLATRWSAQGDGQWIAFCLGTVQTVTGVQIAFYNGNVRSSNFDIQTSTNGSTWTNVATGLSSSGTSLNLETFSIPSTSTQYIRILGHGNSVNLWNSYTEVKFVTGGGSTETALPAVHDAYVRNGTAATVTHGTTDPNQLIVKLNSNPDAGNDRQTYLTFNTSSITGTVTNVKIRLYGALTDNRNSNVPLGAHSVATTSWTESTLTWNNKPAASGTALVSTTITDSIKRFYTWDVTSYVAAEKAAGRHTVSFAIISSLATNPILSFNSKETGSNAPQLIVTHGSGLAGQAIAAKGQDVDMTETSPGLHTFPNPFRDNITVTYTLKREGRVQLALFDLSGRQVAILADAVQPAGQHRANYKAGQLSSGLYVLKLTHNNKVITKKLMKE</sequence>
<dbReference type="Pfam" id="PF07995">
    <property type="entry name" value="GSDH"/>
    <property type="match status" value="1"/>
</dbReference>
<dbReference type="InterPro" id="IPR036179">
    <property type="entry name" value="Ig-like_dom_sf"/>
</dbReference>
<evidence type="ECO:0000256" key="3">
    <source>
        <dbReference type="ARBA" id="ARBA00022729"/>
    </source>
</evidence>
<evidence type="ECO:0000259" key="5">
    <source>
        <dbReference type="PROSITE" id="PS50835"/>
    </source>
</evidence>
<dbReference type="Proteomes" id="UP000278351">
    <property type="component" value="Unassembled WGS sequence"/>
</dbReference>
<comment type="subcellular location">
    <subcellularLocation>
        <location evidence="1">Secreted</location>
    </subcellularLocation>
</comment>
<dbReference type="InterPro" id="IPR000421">
    <property type="entry name" value="FA58C"/>
</dbReference>
<dbReference type="RefSeq" id="WP_123849321.1">
    <property type="nucleotide sequence ID" value="NZ_RPDH01000003.1"/>
</dbReference>
<evidence type="ECO:0000313" key="7">
    <source>
        <dbReference type="Proteomes" id="UP000278351"/>
    </source>
</evidence>
<feature type="domain" description="F5/8 type C" evidence="4">
    <location>
        <begin position="911"/>
        <end position="1052"/>
    </location>
</feature>
<dbReference type="EMBL" id="RPDH01000003">
    <property type="protein sequence ID" value="RPE05672.1"/>
    <property type="molecule type" value="Genomic_DNA"/>
</dbReference>
<dbReference type="Gene3D" id="2.120.10.30">
    <property type="entry name" value="TolB, C-terminal domain"/>
    <property type="match status" value="1"/>
</dbReference>
<accession>A0A3N4PAI7</accession>
<dbReference type="Gene3D" id="2.60.120.260">
    <property type="entry name" value="Galactose-binding domain-like"/>
    <property type="match status" value="1"/>
</dbReference>
<protein>
    <submittedName>
        <fullName evidence="6">DNRLRE domain-containing protein</fullName>
    </submittedName>
</protein>
<dbReference type="InterPro" id="IPR012938">
    <property type="entry name" value="Glc/Sorbosone_DH"/>
</dbReference>
<dbReference type="Gene3D" id="2.60.40.10">
    <property type="entry name" value="Immunoglobulins"/>
    <property type="match status" value="2"/>
</dbReference>
<keyword evidence="2" id="KW-0964">Secreted</keyword>
<dbReference type="InterPro" id="IPR011042">
    <property type="entry name" value="6-blade_b-propeller_TolB-like"/>
</dbReference>
<dbReference type="InterPro" id="IPR008979">
    <property type="entry name" value="Galactose-bd-like_sf"/>
</dbReference>
<evidence type="ECO:0000256" key="1">
    <source>
        <dbReference type="ARBA" id="ARBA00004613"/>
    </source>
</evidence>
<dbReference type="OrthoDB" id="9770043at2"/>
<dbReference type="PANTHER" id="PTHR19328:SF13">
    <property type="entry name" value="HIPL1 PROTEIN"/>
    <property type="match status" value="1"/>
</dbReference>
<dbReference type="SUPFAM" id="SSF48726">
    <property type="entry name" value="Immunoglobulin"/>
    <property type="match status" value="1"/>
</dbReference>
<dbReference type="NCBIfam" id="TIGR04183">
    <property type="entry name" value="Por_Secre_tail"/>
    <property type="match status" value="1"/>
</dbReference>
<dbReference type="Pfam" id="PF18962">
    <property type="entry name" value="Por_Secre_tail"/>
    <property type="match status" value="1"/>
</dbReference>
<comment type="caution">
    <text evidence="6">The sequence shown here is derived from an EMBL/GenBank/DDBJ whole genome shotgun (WGS) entry which is preliminary data.</text>
</comment>
<name>A0A3N4PAI7_9BACT</name>
<organism evidence="6 7">
    <name type="scientific">Chitinophaga lutea</name>
    <dbReference type="NCBI Taxonomy" id="2488634"/>
    <lineage>
        <taxon>Bacteria</taxon>
        <taxon>Pseudomonadati</taxon>
        <taxon>Bacteroidota</taxon>
        <taxon>Chitinophagia</taxon>
        <taxon>Chitinophagales</taxon>
        <taxon>Chitinophagaceae</taxon>
        <taxon>Chitinophaga</taxon>
    </lineage>
</organism>
<dbReference type="InterPro" id="IPR055372">
    <property type="entry name" value="CBM96"/>
</dbReference>
<keyword evidence="7" id="KW-1185">Reference proteome</keyword>
<dbReference type="SMART" id="SM00409">
    <property type="entry name" value="IG"/>
    <property type="match status" value="1"/>
</dbReference>
<dbReference type="InterPro" id="IPR013783">
    <property type="entry name" value="Ig-like_fold"/>
</dbReference>
<evidence type="ECO:0000256" key="2">
    <source>
        <dbReference type="ARBA" id="ARBA00022525"/>
    </source>
</evidence>
<reference evidence="6 7" key="1">
    <citation type="submission" date="2018-11" db="EMBL/GenBank/DDBJ databases">
        <title>Chitinophaga lutea sp.nov., isolate from arsenic contaminated soil.</title>
        <authorList>
            <person name="Zong Y."/>
        </authorList>
    </citation>
    <scope>NUCLEOTIDE SEQUENCE [LARGE SCALE GENOMIC DNA]</scope>
    <source>
        <strain evidence="6 7">ZY74</strain>
    </source>
</reference>
<proteinExistence type="predicted"/>
<evidence type="ECO:0000313" key="6">
    <source>
        <dbReference type="EMBL" id="RPE05672.1"/>
    </source>
</evidence>
<dbReference type="SUPFAM" id="SSF50952">
    <property type="entry name" value="Soluble quinoprotein glucose dehydrogenase"/>
    <property type="match status" value="1"/>
</dbReference>
<evidence type="ECO:0000259" key="4">
    <source>
        <dbReference type="PROSITE" id="PS50022"/>
    </source>
</evidence>
<dbReference type="Pfam" id="PF17957">
    <property type="entry name" value="Big_7"/>
    <property type="match status" value="1"/>
</dbReference>
<dbReference type="PROSITE" id="PS50022">
    <property type="entry name" value="FA58C_3"/>
    <property type="match status" value="1"/>
</dbReference>
<dbReference type="InterPro" id="IPR026444">
    <property type="entry name" value="Secre_tail"/>
</dbReference>
<dbReference type="PANTHER" id="PTHR19328">
    <property type="entry name" value="HEDGEHOG-INTERACTING PROTEIN"/>
    <property type="match status" value="1"/>
</dbReference>
<dbReference type="Pfam" id="PF24517">
    <property type="entry name" value="CBM96"/>
    <property type="match status" value="2"/>
</dbReference>
<dbReference type="InterPro" id="IPR003599">
    <property type="entry name" value="Ig_sub"/>
</dbReference>
<dbReference type="PROSITE" id="PS50835">
    <property type="entry name" value="IG_LIKE"/>
    <property type="match status" value="1"/>
</dbReference>
<dbReference type="Pfam" id="PF13927">
    <property type="entry name" value="Ig_3"/>
    <property type="match status" value="1"/>
</dbReference>